<dbReference type="STRING" id="86049.A0A1C1CES7"/>
<sequence>MLQKRGVAYWQSIRAKLKELPPHDAIHQCFPDGVDAGKILDQPDHFLDLADKKLHTFPFKDVKTCWFRLYSDASVAKVLKLVGLDSSSEEDSVTRYRMETHLDEIVTILDMALIMAGGVGREELIHGILAELQSIVRGVGDVDERPQKRRRLDEPRLAEKTSDSFVVDSVSVPSLNFPVETLDRPSLTDFAKHIQQRREPAVLTNVLGHWPALDKWKSSSFWLQITLGGRRLVPIEVGRSYTDDDWGQKVVPFREFLTHYIQQVSNRGPDGESADCGQTGYLAQHDLFKQIPALRNDVAVPDYCYLDAPPAEAGTPVALKKVKEMAKRTTANTITSPSMACSPSSGRDTTDEEDLESEPRMNIWFGPAWTISPLHHDPYHNILCQVVGKKYVRLYSPHHSKALLPKPADEPAPHNRWPEDLEELSDIVGADGQAQDTIDMSNTSQIDVAAMELSPLEDWDDVYPGISQVPYVECVLEAGQALYIPIGWWHYVRSCSVGISVSFWW</sequence>
<dbReference type="SMART" id="SM00558">
    <property type="entry name" value="JmjC"/>
    <property type="match status" value="1"/>
</dbReference>
<dbReference type="SUPFAM" id="SSF51197">
    <property type="entry name" value="Clavaminate synthase-like"/>
    <property type="match status" value="1"/>
</dbReference>
<dbReference type="PROSITE" id="PS51184">
    <property type="entry name" value="JMJC"/>
    <property type="match status" value="1"/>
</dbReference>
<dbReference type="eggNOG" id="KOG2132">
    <property type="taxonomic scope" value="Eukaryota"/>
</dbReference>
<feature type="compositionally biased region" description="Polar residues" evidence="1">
    <location>
        <begin position="329"/>
        <end position="347"/>
    </location>
</feature>
<dbReference type="InterPro" id="IPR003347">
    <property type="entry name" value="JmjC_dom"/>
</dbReference>
<feature type="domain" description="JmjC" evidence="2">
    <location>
        <begin position="325"/>
        <end position="505"/>
    </location>
</feature>
<gene>
    <name evidence="3" type="ORF">CLCR_11260</name>
</gene>
<dbReference type="Gene3D" id="2.60.120.650">
    <property type="entry name" value="Cupin"/>
    <property type="match status" value="1"/>
</dbReference>
<dbReference type="PANTHER" id="PTHR12461">
    <property type="entry name" value="HYPOXIA-INDUCIBLE FACTOR 1 ALPHA INHIBITOR-RELATED"/>
    <property type="match status" value="1"/>
</dbReference>
<reference evidence="4" key="1">
    <citation type="submission" date="2015-07" db="EMBL/GenBank/DDBJ databases">
        <authorList>
            <person name="Teixeira M.M."/>
            <person name="Souza R.C."/>
            <person name="Almeida L.G."/>
            <person name="Vicente V.A."/>
            <person name="de Hoog S."/>
            <person name="Bocca A.L."/>
            <person name="de Almeida S.R."/>
            <person name="Vasconcelos A.T."/>
            <person name="Felipe M.S."/>
        </authorList>
    </citation>
    <scope>NUCLEOTIDE SEQUENCE [LARGE SCALE GENOMIC DNA]</scope>
    <source>
        <strain evidence="4">KSF</strain>
    </source>
</reference>
<dbReference type="OrthoDB" id="47172at2759"/>
<comment type="caution">
    <text evidence="3">The sequence shown here is derived from an EMBL/GenBank/DDBJ whole genome shotgun (WGS) entry which is preliminary data.</text>
</comment>
<proteinExistence type="predicted"/>
<dbReference type="VEuPathDB" id="FungiDB:CLCR_11260"/>
<dbReference type="InterPro" id="IPR041667">
    <property type="entry name" value="Cupin_8"/>
</dbReference>
<dbReference type="Pfam" id="PF13621">
    <property type="entry name" value="Cupin_8"/>
    <property type="match status" value="1"/>
</dbReference>
<keyword evidence="4" id="KW-1185">Reference proteome</keyword>
<evidence type="ECO:0000259" key="2">
    <source>
        <dbReference type="PROSITE" id="PS51184"/>
    </source>
</evidence>
<feature type="region of interest" description="Disordered" evidence="1">
    <location>
        <begin position="329"/>
        <end position="357"/>
    </location>
</feature>
<dbReference type="AlphaFoldDB" id="A0A1C1CES7"/>
<organism evidence="3 4">
    <name type="scientific">Cladophialophora carrionii</name>
    <dbReference type="NCBI Taxonomy" id="86049"/>
    <lineage>
        <taxon>Eukaryota</taxon>
        <taxon>Fungi</taxon>
        <taxon>Dikarya</taxon>
        <taxon>Ascomycota</taxon>
        <taxon>Pezizomycotina</taxon>
        <taxon>Eurotiomycetes</taxon>
        <taxon>Chaetothyriomycetidae</taxon>
        <taxon>Chaetothyriales</taxon>
        <taxon>Herpotrichiellaceae</taxon>
        <taxon>Cladophialophora</taxon>
    </lineage>
</organism>
<name>A0A1C1CES7_9EURO</name>
<dbReference type="VEuPathDB" id="FungiDB:G647_02394"/>
<accession>A0A1C1CES7</accession>
<dbReference type="Proteomes" id="UP000094526">
    <property type="component" value="Unassembled WGS sequence"/>
</dbReference>
<protein>
    <submittedName>
        <fullName evidence="3">JmjC domain containing protein</fullName>
    </submittedName>
</protein>
<dbReference type="PANTHER" id="PTHR12461:SF101">
    <property type="entry name" value="TRNA WYBUTOSINE-SYNTHESIZING PROTEIN 4"/>
    <property type="match status" value="1"/>
</dbReference>
<evidence type="ECO:0000313" key="3">
    <source>
        <dbReference type="EMBL" id="OCT47024.1"/>
    </source>
</evidence>
<dbReference type="EMBL" id="LGRB01000014">
    <property type="protein sequence ID" value="OCT47024.1"/>
    <property type="molecule type" value="Genomic_DNA"/>
</dbReference>
<evidence type="ECO:0000256" key="1">
    <source>
        <dbReference type="SAM" id="MobiDB-lite"/>
    </source>
</evidence>
<evidence type="ECO:0000313" key="4">
    <source>
        <dbReference type="Proteomes" id="UP000094526"/>
    </source>
</evidence>